<dbReference type="Proteomes" id="UP000198765">
    <property type="component" value="Chromosome I"/>
</dbReference>
<dbReference type="PATRIC" id="fig|299146.4.peg.1589"/>
<dbReference type="AlphaFoldDB" id="A0A1A8ZFB6"/>
<protein>
    <submittedName>
        <fullName evidence="1">Uncharacterized protein</fullName>
    </submittedName>
</protein>
<keyword evidence="2" id="KW-1185">Reference proteome</keyword>
<sequence>MVAIPFRIPRPRLGRVVLPLLVLALVTVSIVRFGGHAEARQGYAVPHDGQLEAALGIRFTQAAVVGDGGLVELRYVVLDTQKASAFQNDTKHPPRLRNERSGKLAWRAALMKQGHELRPGQSYYLLYLNNDSAIKRGDKIEITSGQRRLAHVPVR</sequence>
<reference evidence="1 2" key="1">
    <citation type="submission" date="2016-06" db="EMBL/GenBank/DDBJ databases">
        <authorList>
            <person name="Kjaerup R.B."/>
            <person name="Dalgaard T.S."/>
            <person name="Juul-Madsen H.R."/>
        </authorList>
    </citation>
    <scope>NUCLEOTIDE SEQUENCE [LARGE SCALE GENOMIC DNA]</scope>
    <source>
        <strain evidence="1 2">DSM 45248</strain>
    </source>
</reference>
<name>A0A1A8ZFB6_9ACTN</name>
<evidence type="ECO:0000313" key="1">
    <source>
        <dbReference type="EMBL" id="SBT42531.1"/>
    </source>
</evidence>
<organism evidence="1 2">
    <name type="scientific">Micromonospora narathiwatensis</name>
    <dbReference type="NCBI Taxonomy" id="299146"/>
    <lineage>
        <taxon>Bacteria</taxon>
        <taxon>Bacillati</taxon>
        <taxon>Actinomycetota</taxon>
        <taxon>Actinomycetes</taxon>
        <taxon>Micromonosporales</taxon>
        <taxon>Micromonosporaceae</taxon>
        <taxon>Micromonospora</taxon>
    </lineage>
</organism>
<dbReference type="EMBL" id="LT594324">
    <property type="protein sequence ID" value="SBT42531.1"/>
    <property type="molecule type" value="Genomic_DNA"/>
</dbReference>
<dbReference type="OrthoDB" id="4870456at2"/>
<gene>
    <name evidence="1" type="ORF">GA0070621_1537</name>
</gene>
<accession>A0A1A8ZFB6</accession>
<dbReference type="RefSeq" id="WP_091192631.1">
    <property type="nucleotide sequence ID" value="NZ_LT594324.1"/>
</dbReference>
<evidence type="ECO:0000313" key="2">
    <source>
        <dbReference type="Proteomes" id="UP000198765"/>
    </source>
</evidence>
<proteinExistence type="predicted"/>